<feature type="transmembrane region" description="Helical" evidence="1">
    <location>
        <begin position="107"/>
        <end position="128"/>
    </location>
</feature>
<protein>
    <recommendedName>
        <fullName evidence="4">TIGR04086 family membrane protein</fullName>
    </recommendedName>
</protein>
<dbReference type="RefSeq" id="WP_127015778.1">
    <property type="nucleotide sequence ID" value="NZ_CP016379.1"/>
</dbReference>
<evidence type="ECO:0008006" key="4">
    <source>
        <dbReference type="Google" id="ProtNLM"/>
    </source>
</evidence>
<sequence length="129" mass="13784">MPDKGQDSGQIQLTAILKGLICSFIILIITSIILGFLFSMINVLSEDLINRILLAINYAAIFIGGIYTAREASCKGWLNGGLMGFCYMFIIMILGVQLVGIGLNLEVLLRIMSGFLAGAVGGVIGVNLK</sequence>
<dbReference type="NCBIfam" id="TIGR04086">
    <property type="entry name" value="TIGR04086_membr"/>
    <property type="match status" value="1"/>
</dbReference>
<feature type="transmembrane region" description="Helical" evidence="1">
    <location>
        <begin position="48"/>
        <end position="69"/>
    </location>
</feature>
<dbReference type="KEGG" id="aft:BBF96_03030"/>
<keyword evidence="1" id="KW-1133">Transmembrane helix</keyword>
<dbReference type="Pfam" id="PF12670">
    <property type="entry name" value="DUF3792"/>
    <property type="match status" value="1"/>
</dbReference>
<keyword evidence="1" id="KW-0812">Transmembrane</keyword>
<gene>
    <name evidence="2" type="ORF">BBF96_03030</name>
</gene>
<feature type="transmembrane region" description="Helical" evidence="1">
    <location>
        <begin position="81"/>
        <end position="101"/>
    </location>
</feature>
<evidence type="ECO:0000313" key="2">
    <source>
        <dbReference type="EMBL" id="AZR72446.1"/>
    </source>
</evidence>
<keyword evidence="3" id="KW-1185">Reference proteome</keyword>
<organism evidence="2 3">
    <name type="scientific">Anoxybacter fermentans</name>
    <dbReference type="NCBI Taxonomy" id="1323375"/>
    <lineage>
        <taxon>Bacteria</taxon>
        <taxon>Bacillati</taxon>
        <taxon>Bacillota</taxon>
        <taxon>Clostridia</taxon>
        <taxon>Halanaerobiales</taxon>
        <taxon>Anoxybacter</taxon>
    </lineage>
</organism>
<feature type="transmembrane region" description="Helical" evidence="1">
    <location>
        <begin position="20"/>
        <end position="42"/>
    </location>
</feature>
<evidence type="ECO:0000313" key="3">
    <source>
        <dbReference type="Proteomes" id="UP000267250"/>
    </source>
</evidence>
<dbReference type="EMBL" id="CP016379">
    <property type="protein sequence ID" value="AZR72446.1"/>
    <property type="molecule type" value="Genomic_DNA"/>
</dbReference>
<evidence type="ECO:0000256" key="1">
    <source>
        <dbReference type="SAM" id="Phobius"/>
    </source>
</evidence>
<reference evidence="2 3" key="1">
    <citation type="submission" date="2016-07" db="EMBL/GenBank/DDBJ databases">
        <title>Genome and transcriptome analysis of iron-reducing fermentative bacteria Anoxybacter fermentans.</title>
        <authorList>
            <person name="Zeng X."/>
            <person name="Shao Z."/>
        </authorList>
    </citation>
    <scope>NUCLEOTIDE SEQUENCE [LARGE SCALE GENOMIC DNA]</scope>
    <source>
        <strain evidence="2 3">DY22613</strain>
    </source>
</reference>
<dbReference type="OrthoDB" id="2086722at2"/>
<dbReference type="AlphaFoldDB" id="A0A3Q9HP18"/>
<dbReference type="InterPro" id="IPR023804">
    <property type="entry name" value="DUF3792_TM"/>
</dbReference>
<dbReference type="Proteomes" id="UP000267250">
    <property type="component" value="Chromosome"/>
</dbReference>
<proteinExistence type="predicted"/>
<name>A0A3Q9HP18_9FIRM</name>
<accession>A0A3Q9HP18</accession>
<keyword evidence="1" id="KW-0472">Membrane</keyword>